<accession>A0A378QUS5</accession>
<sequence>MSNVQSINYSVKKLSGIEGQAMTMVGFSSAFLVILTLKILGGVLGMILFILGWVVFALLCQDSHHRYGDYDDYIKIYDNQNVMIYKCKYLKDRIAKIKYYFLSYFFTVGIYCFIFMDAHKDIHQGFSILYGLWAFYIAYHYHKFSSDILYFIER</sequence>
<evidence type="ECO:0000256" key="1">
    <source>
        <dbReference type="SAM" id="Phobius"/>
    </source>
</evidence>
<name>A0A378QUS5_9GAMM</name>
<evidence type="ECO:0000313" key="3">
    <source>
        <dbReference type="EMBL" id="STZ04669.1"/>
    </source>
</evidence>
<feature type="transmembrane region" description="Helical" evidence="1">
    <location>
        <begin position="43"/>
        <end position="60"/>
    </location>
</feature>
<keyword evidence="1" id="KW-0812">Transmembrane</keyword>
<feature type="transmembrane region" description="Helical" evidence="1">
    <location>
        <begin position="122"/>
        <end position="139"/>
    </location>
</feature>
<protein>
    <submittedName>
        <fullName evidence="3">Uncharacterized protein</fullName>
    </submittedName>
</protein>
<keyword evidence="1" id="KW-0472">Membrane</keyword>
<feature type="transmembrane region" description="Helical" evidence="1">
    <location>
        <begin position="99"/>
        <end position="116"/>
    </location>
</feature>
<reference evidence="3 5" key="2">
    <citation type="submission" date="2018-06" db="EMBL/GenBank/DDBJ databases">
        <authorList>
            <consortium name="Pathogen Informatics"/>
            <person name="Doyle S."/>
        </authorList>
    </citation>
    <scope>NUCLEOTIDE SEQUENCE [LARGE SCALE GENOMIC DNA]</scope>
    <source>
        <strain evidence="3 5">NCTC11012</strain>
    </source>
</reference>
<dbReference type="EMBL" id="UGQF01000001">
    <property type="protein sequence ID" value="STZ04669.1"/>
    <property type="molecule type" value="Genomic_DNA"/>
</dbReference>
<keyword evidence="1" id="KW-1133">Transmembrane helix</keyword>
<dbReference type="EMBL" id="MXAP01000047">
    <property type="protein sequence ID" value="OPH38999.1"/>
    <property type="molecule type" value="Genomic_DNA"/>
</dbReference>
<proteinExistence type="predicted"/>
<dbReference type="AlphaFoldDB" id="A0A378QUS5"/>
<gene>
    <name evidence="2" type="ORF">B5J93_04940</name>
    <name evidence="3" type="ORF">NCTC11012_02956</name>
</gene>
<dbReference type="RefSeq" id="WP_079325130.1">
    <property type="nucleotide sequence ID" value="NZ_MXAP01000047.1"/>
</dbReference>
<evidence type="ECO:0000313" key="2">
    <source>
        <dbReference type="EMBL" id="OPH38999.1"/>
    </source>
</evidence>
<reference evidence="2 4" key="1">
    <citation type="submission" date="2017-03" db="EMBL/GenBank/DDBJ databases">
        <title>Draft genome sequence of Moraxella equi CCUG 4950T type strain.</title>
        <authorList>
            <person name="Salva-Serra F."/>
            <person name="Engstrom-Jakobsson H."/>
            <person name="Thorell K."/>
            <person name="Jaen-Luchoro D."/>
            <person name="Gonzales-Siles L."/>
            <person name="Karlsson R."/>
            <person name="Yazdan S."/>
            <person name="Boulund F."/>
            <person name="Johnning A."/>
            <person name="Engstrand L."/>
            <person name="Kristiansson E."/>
            <person name="Moore E."/>
        </authorList>
    </citation>
    <scope>NUCLEOTIDE SEQUENCE [LARGE SCALE GENOMIC DNA]</scope>
    <source>
        <strain evidence="2 4">CCUG 4950</strain>
    </source>
</reference>
<evidence type="ECO:0000313" key="5">
    <source>
        <dbReference type="Proteomes" id="UP000254618"/>
    </source>
</evidence>
<dbReference type="Proteomes" id="UP000190777">
    <property type="component" value="Unassembled WGS sequence"/>
</dbReference>
<dbReference type="Proteomes" id="UP000254618">
    <property type="component" value="Unassembled WGS sequence"/>
</dbReference>
<organism evidence="3 5">
    <name type="scientific">Moraxella equi</name>
    <dbReference type="NCBI Taxonomy" id="60442"/>
    <lineage>
        <taxon>Bacteria</taxon>
        <taxon>Pseudomonadati</taxon>
        <taxon>Pseudomonadota</taxon>
        <taxon>Gammaproteobacteria</taxon>
        <taxon>Moraxellales</taxon>
        <taxon>Moraxellaceae</taxon>
        <taxon>Moraxella</taxon>
    </lineage>
</organism>
<evidence type="ECO:0000313" key="4">
    <source>
        <dbReference type="Proteomes" id="UP000190777"/>
    </source>
</evidence>
<keyword evidence="4" id="KW-1185">Reference proteome</keyword>